<evidence type="ECO:0000256" key="6">
    <source>
        <dbReference type="ARBA" id="ARBA00022856"/>
    </source>
</evidence>
<evidence type="ECO:0000256" key="9">
    <source>
        <dbReference type="ARBA" id="ARBA00023136"/>
    </source>
</evidence>
<dbReference type="GO" id="GO:0015031">
    <property type="term" value="P:protein transport"/>
    <property type="evidence" value="ECO:0007669"/>
    <property type="project" value="UniProtKB-KW"/>
</dbReference>
<dbReference type="Proteomes" id="UP000287233">
    <property type="component" value="Chromosome"/>
</dbReference>
<comment type="subcellular location">
    <subcellularLocation>
        <location evidence="1">Cell inner membrane</location>
        <topology evidence="1">Multi-pass membrane protein</topology>
    </subcellularLocation>
    <subcellularLocation>
        <location evidence="12">Cell membrane</location>
        <topology evidence="12">Multi-pass membrane protein</topology>
    </subcellularLocation>
</comment>
<evidence type="ECO:0000259" key="13">
    <source>
        <dbReference type="PROSITE" id="PS50928"/>
    </source>
</evidence>
<dbReference type="CDD" id="cd06261">
    <property type="entry name" value="TM_PBP2"/>
    <property type="match status" value="1"/>
</dbReference>
<proteinExistence type="inferred from homology"/>
<dbReference type="InterPro" id="IPR050366">
    <property type="entry name" value="BP-dependent_transpt_permease"/>
</dbReference>
<dbReference type="SUPFAM" id="SSF161098">
    <property type="entry name" value="MetI-like"/>
    <property type="match status" value="1"/>
</dbReference>
<evidence type="ECO:0000313" key="15">
    <source>
        <dbReference type="Proteomes" id="UP000287233"/>
    </source>
</evidence>
<keyword evidence="9 12" id="KW-0472">Membrane</keyword>
<dbReference type="PROSITE" id="PS50928">
    <property type="entry name" value="ABC_TM1"/>
    <property type="match status" value="1"/>
</dbReference>
<keyword evidence="3" id="KW-1003">Cell membrane</keyword>
<evidence type="ECO:0000256" key="5">
    <source>
        <dbReference type="ARBA" id="ARBA00022692"/>
    </source>
</evidence>
<feature type="transmembrane region" description="Helical" evidence="12">
    <location>
        <begin position="34"/>
        <end position="60"/>
    </location>
</feature>
<evidence type="ECO:0000256" key="4">
    <source>
        <dbReference type="ARBA" id="ARBA00022519"/>
    </source>
</evidence>
<dbReference type="GO" id="GO:0015833">
    <property type="term" value="P:peptide transport"/>
    <property type="evidence" value="ECO:0007669"/>
    <property type="project" value="UniProtKB-KW"/>
</dbReference>
<comment type="similarity">
    <text evidence="10">Belongs to the binding-protein-dependent transport system permease family. OppBC subfamily.</text>
</comment>
<evidence type="ECO:0000256" key="3">
    <source>
        <dbReference type="ARBA" id="ARBA00022475"/>
    </source>
</evidence>
<evidence type="ECO:0000256" key="11">
    <source>
        <dbReference type="ARBA" id="ARBA00072251"/>
    </source>
</evidence>
<dbReference type="InterPro" id="IPR000515">
    <property type="entry name" value="MetI-like"/>
</dbReference>
<reference evidence="15" key="1">
    <citation type="submission" date="2018-12" db="EMBL/GenBank/DDBJ databases">
        <title>Complete genome sequence of an uncultured bacterium of the candidate phylum Bipolaricaulota.</title>
        <authorList>
            <person name="Kadnikov V.V."/>
            <person name="Mardanov A.V."/>
            <person name="Beletsky A.V."/>
            <person name="Frank Y.A."/>
            <person name="Karnachuk O.V."/>
            <person name="Ravin N.V."/>
        </authorList>
    </citation>
    <scope>NUCLEOTIDE SEQUENCE [LARGE SCALE GENOMIC DNA]</scope>
</reference>
<evidence type="ECO:0000256" key="2">
    <source>
        <dbReference type="ARBA" id="ARBA00022448"/>
    </source>
</evidence>
<dbReference type="PANTHER" id="PTHR43386">
    <property type="entry name" value="OLIGOPEPTIDE TRANSPORT SYSTEM PERMEASE PROTEIN APPC"/>
    <property type="match status" value="1"/>
</dbReference>
<dbReference type="EMBL" id="CP034928">
    <property type="protein sequence ID" value="QAA76129.1"/>
    <property type="molecule type" value="Genomic_DNA"/>
</dbReference>
<dbReference type="Pfam" id="PF12911">
    <property type="entry name" value="OppC_N"/>
    <property type="match status" value="1"/>
</dbReference>
<gene>
    <name evidence="14" type="ORF">BIP78_0363</name>
</gene>
<name>A0A410FSE6_BIPS1</name>
<accession>A0A410FSE6</accession>
<evidence type="ECO:0000256" key="10">
    <source>
        <dbReference type="ARBA" id="ARBA00024202"/>
    </source>
</evidence>
<evidence type="ECO:0000313" key="14">
    <source>
        <dbReference type="EMBL" id="QAA76129.1"/>
    </source>
</evidence>
<keyword evidence="2 12" id="KW-0813">Transport</keyword>
<dbReference type="InterPro" id="IPR035906">
    <property type="entry name" value="MetI-like_sf"/>
</dbReference>
<feature type="transmembrane region" description="Helical" evidence="12">
    <location>
        <begin position="111"/>
        <end position="134"/>
    </location>
</feature>
<dbReference type="PANTHER" id="PTHR43386:SF2">
    <property type="entry name" value="OLIGOPEPTIDE TRANSPORT SYSTEM PERMEASE PROTEIN OPPC"/>
    <property type="match status" value="1"/>
</dbReference>
<evidence type="ECO:0000256" key="12">
    <source>
        <dbReference type="RuleBase" id="RU363032"/>
    </source>
</evidence>
<dbReference type="KEGG" id="bih:BIP78_0363"/>
<dbReference type="Gene3D" id="1.10.3720.10">
    <property type="entry name" value="MetI-like"/>
    <property type="match status" value="1"/>
</dbReference>
<feature type="transmembrane region" description="Helical" evidence="12">
    <location>
        <begin position="186"/>
        <end position="210"/>
    </location>
</feature>
<keyword evidence="5 12" id="KW-0812">Transmembrane</keyword>
<evidence type="ECO:0000256" key="1">
    <source>
        <dbReference type="ARBA" id="ARBA00004429"/>
    </source>
</evidence>
<dbReference type="GO" id="GO:0005886">
    <property type="term" value="C:plasma membrane"/>
    <property type="evidence" value="ECO:0007669"/>
    <property type="project" value="UniProtKB-SubCell"/>
</dbReference>
<keyword evidence="7" id="KW-0653">Protein transport</keyword>
<dbReference type="Pfam" id="PF00528">
    <property type="entry name" value="BPD_transp_1"/>
    <property type="match status" value="1"/>
</dbReference>
<protein>
    <recommendedName>
        <fullName evidence="11">Oligopeptide transport system permease protein OppC</fullName>
    </recommendedName>
</protein>
<keyword evidence="8 12" id="KW-1133">Transmembrane helix</keyword>
<organism evidence="14 15">
    <name type="scientific">Bipolaricaulis sibiricus</name>
    <dbReference type="NCBI Taxonomy" id="2501609"/>
    <lineage>
        <taxon>Bacteria</taxon>
        <taxon>Candidatus Bipolaricaulota</taxon>
        <taxon>Candidatus Bipolaricaulia</taxon>
        <taxon>Candidatus Bipolaricaulales</taxon>
        <taxon>Candidatus Bipolaricaulaceae</taxon>
        <taxon>Candidatus Bipolaricaulis</taxon>
    </lineage>
</organism>
<evidence type="ECO:0000256" key="7">
    <source>
        <dbReference type="ARBA" id="ARBA00022927"/>
    </source>
</evidence>
<dbReference type="InterPro" id="IPR025966">
    <property type="entry name" value="OppC_N"/>
</dbReference>
<feature type="domain" description="ABC transmembrane type-1" evidence="13">
    <location>
        <begin position="107"/>
        <end position="317"/>
    </location>
</feature>
<evidence type="ECO:0000256" key="8">
    <source>
        <dbReference type="ARBA" id="ARBA00022989"/>
    </source>
</evidence>
<keyword evidence="6" id="KW-0571">Peptide transport</keyword>
<dbReference type="GO" id="GO:0055085">
    <property type="term" value="P:transmembrane transport"/>
    <property type="evidence" value="ECO:0007669"/>
    <property type="project" value="InterPro"/>
</dbReference>
<keyword evidence="4" id="KW-0997">Cell inner membrane</keyword>
<sequence>MARLRRRREFEELRGRSPLQDAFRRLFKHRAATAGGVFVILLVLVALFVDTTIPAAIFGWETRPLIAPKHYAETSFFERDLPPGTPGFPLGTDYLGRDILSRTLYGTRVSLSVAVVAATVALIVGLTYGVISGFAPPGVDNAMMRFVDFLYGFPLLIFIILLQALFKAISRRGATGFVGMMVGIDKALGGMFFLFVALGILNWIGMARLARGQTLSVKQKEYIESARALGAGNLRIVFRHVLPNIIGPCIVSETLAIPGYILTEAFLSFIGLGVTPPTPSWGLMISETYQGIRTYPWETLVPGGALAMTTLAFNFLGDGLRDAFDPRLRGT</sequence>
<dbReference type="AlphaFoldDB" id="A0A410FSE6"/>
<feature type="transmembrane region" description="Helical" evidence="12">
    <location>
        <begin position="146"/>
        <end position="166"/>
    </location>
</feature>